<evidence type="ECO:0000256" key="2">
    <source>
        <dbReference type="ARBA" id="ARBA00022792"/>
    </source>
</evidence>
<dbReference type="GO" id="GO:0061617">
    <property type="term" value="C:MICOS complex"/>
    <property type="evidence" value="ECO:0007669"/>
    <property type="project" value="InterPro"/>
</dbReference>
<keyword evidence="1" id="KW-0519">Myristate</keyword>
<dbReference type="PANTHER" id="PTHR21588:SF23">
    <property type="entry name" value="MICOS COMPLEX SUBUNIT MIC19 ISOFORM X1"/>
    <property type="match status" value="1"/>
</dbReference>
<dbReference type="GO" id="GO:0007007">
    <property type="term" value="P:inner mitochondrial membrane organization"/>
    <property type="evidence" value="ECO:0007669"/>
    <property type="project" value="TreeGrafter"/>
</dbReference>
<evidence type="ECO:0000313" key="8">
    <source>
        <dbReference type="EMBL" id="KAK6317824.1"/>
    </source>
</evidence>
<keyword evidence="9" id="KW-1185">Reference proteome</keyword>
<dbReference type="PROSITE" id="PS51808">
    <property type="entry name" value="CHCH"/>
    <property type="match status" value="1"/>
</dbReference>
<dbReference type="AlphaFoldDB" id="A0AAN8QVW8"/>
<gene>
    <name evidence="8" type="ORF">J4Q44_G00111150</name>
</gene>
<evidence type="ECO:0000256" key="5">
    <source>
        <dbReference type="ARBA" id="ARBA00023157"/>
    </source>
</evidence>
<dbReference type="EMBL" id="JAGTTL010000009">
    <property type="protein sequence ID" value="KAK6317824.1"/>
    <property type="molecule type" value="Genomic_DNA"/>
</dbReference>
<evidence type="ECO:0000256" key="1">
    <source>
        <dbReference type="ARBA" id="ARBA00022707"/>
    </source>
</evidence>
<evidence type="ECO:0000256" key="4">
    <source>
        <dbReference type="ARBA" id="ARBA00023136"/>
    </source>
</evidence>
<proteinExistence type="predicted"/>
<evidence type="ECO:0000256" key="7">
    <source>
        <dbReference type="ARBA" id="ARBA00034476"/>
    </source>
</evidence>
<comment type="caution">
    <text evidence="8">The sequence shown here is derived from an EMBL/GenBank/DDBJ whole genome shotgun (WGS) entry which is preliminary data.</text>
</comment>
<keyword evidence="4" id="KW-0472">Membrane</keyword>
<protein>
    <submittedName>
        <fullName evidence="8">Uncharacterized protein</fullName>
    </submittedName>
</protein>
<keyword evidence="5" id="KW-1015">Disulfide bond</keyword>
<keyword evidence="6" id="KW-0449">Lipoprotein</keyword>
<dbReference type="InterPro" id="IPR052632">
    <property type="entry name" value="MICOS_subunit_Mic19"/>
</dbReference>
<dbReference type="Pfam" id="PF05300">
    <property type="entry name" value="MIC19_MIC25"/>
    <property type="match status" value="1"/>
</dbReference>
<sequence length="292" mass="32902">MEELPPAPCPSMELATLSTASKPADLPPHVEEPMAPPTPLPAPVEPMVSIPLPPLIEDVAVPIVAPVVIPTVIPPQPPAVLDEEVLRRQIQAELTKGLQEEMKLKQQEFEKQLYEVKAQARAQAQAIAQVQIQEEVKKILDLEKAAQGENLMAAIAKERMTTEDERLMAQLYWIELKAHKLEEKVYQVKKQDTLFREQVFKLEEKSAQFFKVTTENFKKGKEDVHNTFKRVDIKPVCGDLQSRILKCYRENTGQTLACSGIANLYMQCVDNHKGQEPDAISHQDTPKPVELF</sequence>
<comment type="subcellular location">
    <subcellularLocation>
        <location evidence="7">Mitochondrion inner membrane</location>
        <topology evidence="7">Lipid-anchor</topology>
    </subcellularLocation>
</comment>
<keyword evidence="2" id="KW-0999">Mitochondrion inner membrane</keyword>
<name>A0AAN8QVW8_9TELE</name>
<dbReference type="InterPro" id="IPR007964">
    <property type="entry name" value="MIC19/MIC25"/>
</dbReference>
<reference evidence="8 9" key="1">
    <citation type="submission" date="2021-04" db="EMBL/GenBank/DDBJ databases">
        <authorList>
            <person name="De Guttry C."/>
            <person name="Zahm M."/>
            <person name="Klopp C."/>
            <person name="Cabau C."/>
            <person name="Louis A."/>
            <person name="Berthelot C."/>
            <person name="Parey E."/>
            <person name="Roest Crollius H."/>
            <person name="Montfort J."/>
            <person name="Robinson-Rechavi M."/>
            <person name="Bucao C."/>
            <person name="Bouchez O."/>
            <person name="Gislard M."/>
            <person name="Lluch J."/>
            <person name="Milhes M."/>
            <person name="Lampietro C."/>
            <person name="Lopez Roques C."/>
            <person name="Donnadieu C."/>
            <person name="Braasch I."/>
            <person name="Desvignes T."/>
            <person name="Postlethwait J."/>
            <person name="Bobe J."/>
            <person name="Wedekind C."/>
            <person name="Guiguen Y."/>
        </authorList>
    </citation>
    <scope>NUCLEOTIDE SEQUENCE [LARGE SCALE GENOMIC DNA]</scope>
    <source>
        <strain evidence="8">Cs_M1</strain>
        <tissue evidence="8">Blood</tissue>
    </source>
</reference>
<evidence type="ECO:0000256" key="6">
    <source>
        <dbReference type="ARBA" id="ARBA00023288"/>
    </source>
</evidence>
<evidence type="ECO:0000313" key="9">
    <source>
        <dbReference type="Proteomes" id="UP001356427"/>
    </source>
</evidence>
<dbReference type="PANTHER" id="PTHR21588">
    <property type="entry name" value="COILED-COIL-HELIX-COILED-COIL-HELIX DOMAIN CONTAINING 6"/>
    <property type="match status" value="1"/>
</dbReference>
<dbReference type="Proteomes" id="UP001356427">
    <property type="component" value="Unassembled WGS sequence"/>
</dbReference>
<organism evidence="8 9">
    <name type="scientific">Coregonus suidteri</name>
    <dbReference type="NCBI Taxonomy" id="861788"/>
    <lineage>
        <taxon>Eukaryota</taxon>
        <taxon>Metazoa</taxon>
        <taxon>Chordata</taxon>
        <taxon>Craniata</taxon>
        <taxon>Vertebrata</taxon>
        <taxon>Euteleostomi</taxon>
        <taxon>Actinopterygii</taxon>
        <taxon>Neopterygii</taxon>
        <taxon>Teleostei</taxon>
        <taxon>Protacanthopterygii</taxon>
        <taxon>Salmoniformes</taxon>
        <taxon>Salmonidae</taxon>
        <taxon>Coregoninae</taxon>
        <taxon>Coregonus</taxon>
    </lineage>
</organism>
<accession>A0AAN8QVW8</accession>
<keyword evidence="3" id="KW-0496">Mitochondrion</keyword>
<evidence type="ECO:0000256" key="3">
    <source>
        <dbReference type="ARBA" id="ARBA00023128"/>
    </source>
</evidence>